<dbReference type="GO" id="GO:0016567">
    <property type="term" value="P:protein ubiquitination"/>
    <property type="evidence" value="ECO:0007669"/>
    <property type="project" value="TreeGrafter"/>
</dbReference>
<protein>
    <recommendedName>
        <fullName evidence="3">C2H2-type domain-containing protein</fullName>
    </recommendedName>
</protein>
<name>A0A2S4UHE5_9BASI</name>
<feature type="compositionally biased region" description="Low complexity" evidence="2">
    <location>
        <begin position="717"/>
        <end position="741"/>
    </location>
</feature>
<dbReference type="AlphaFoldDB" id="A0A2S4UHE5"/>
<gene>
    <name evidence="4" type="ORF">PSHT_14990</name>
</gene>
<evidence type="ECO:0000256" key="2">
    <source>
        <dbReference type="SAM" id="MobiDB-lite"/>
    </source>
</evidence>
<keyword evidence="5" id="KW-1185">Reference proteome</keyword>
<dbReference type="Proteomes" id="UP000238274">
    <property type="component" value="Unassembled WGS sequence"/>
</dbReference>
<reference evidence="5" key="3">
    <citation type="journal article" date="2018" name="Mol. Plant Microbe Interact.">
        <title>Genome sequence resources for the wheat stripe rust pathogen (Puccinia striiformis f. sp. tritici) and the barley stripe rust pathogen (Puccinia striiformis f. sp. hordei).</title>
        <authorList>
            <person name="Xia C."/>
            <person name="Wang M."/>
            <person name="Yin C."/>
            <person name="Cornejo O.E."/>
            <person name="Hulbert S.H."/>
            <person name="Chen X."/>
        </authorList>
    </citation>
    <scope>NUCLEOTIDE SEQUENCE [LARGE SCALE GENOMIC DNA]</scope>
    <source>
        <strain evidence="5">93TX-2</strain>
    </source>
</reference>
<feature type="compositionally biased region" description="Polar residues" evidence="2">
    <location>
        <begin position="637"/>
        <end position="648"/>
    </location>
</feature>
<proteinExistence type="predicted"/>
<comment type="caution">
    <text evidence="4">The sequence shown here is derived from an EMBL/GenBank/DDBJ whole genome shotgun (WGS) entry which is preliminary data.</text>
</comment>
<dbReference type="Pfam" id="PF23202">
    <property type="entry name" value="PAH_ZNF598"/>
    <property type="match status" value="1"/>
</dbReference>
<feature type="compositionally biased region" description="Basic and acidic residues" evidence="2">
    <location>
        <begin position="59"/>
        <end position="69"/>
    </location>
</feature>
<dbReference type="InterPro" id="IPR013087">
    <property type="entry name" value="Znf_C2H2_type"/>
</dbReference>
<dbReference type="EMBL" id="PKSM01000359">
    <property type="protein sequence ID" value="POV96728.1"/>
    <property type="molecule type" value="Genomic_DNA"/>
</dbReference>
<feature type="domain" description="C2H2-type" evidence="3">
    <location>
        <begin position="160"/>
        <end position="190"/>
    </location>
</feature>
<dbReference type="Pfam" id="PF23230">
    <property type="entry name" value="zf-C2H2_13"/>
    <property type="match status" value="1"/>
</dbReference>
<feature type="compositionally biased region" description="Basic and acidic residues" evidence="2">
    <location>
        <begin position="25"/>
        <end position="37"/>
    </location>
</feature>
<dbReference type="GO" id="GO:0008270">
    <property type="term" value="F:zinc ion binding"/>
    <property type="evidence" value="ECO:0007669"/>
    <property type="project" value="UniProtKB-KW"/>
</dbReference>
<feature type="compositionally biased region" description="Polar residues" evidence="2">
    <location>
        <begin position="667"/>
        <end position="687"/>
    </location>
</feature>
<dbReference type="PANTHER" id="PTHR22938">
    <property type="entry name" value="ZINC FINGER PROTEIN 598"/>
    <property type="match status" value="1"/>
</dbReference>
<feature type="region of interest" description="Disordered" evidence="2">
    <location>
        <begin position="1"/>
        <end position="81"/>
    </location>
</feature>
<evidence type="ECO:0000313" key="4">
    <source>
        <dbReference type="EMBL" id="POV96728.1"/>
    </source>
</evidence>
<organism evidence="4 5">
    <name type="scientific">Puccinia striiformis</name>
    <dbReference type="NCBI Taxonomy" id="27350"/>
    <lineage>
        <taxon>Eukaryota</taxon>
        <taxon>Fungi</taxon>
        <taxon>Dikarya</taxon>
        <taxon>Basidiomycota</taxon>
        <taxon>Pucciniomycotina</taxon>
        <taxon>Pucciniomycetes</taxon>
        <taxon>Pucciniales</taxon>
        <taxon>Pucciniaceae</taxon>
        <taxon>Puccinia</taxon>
    </lineage>
</organism>
<dbReference type="VEuPathDB" id="FungiDB:PSHT_14990"/>
<dbReference type="GO" id="GO:0072344">
    <property type="term" value="P:rescue of stalled ribosome"/>
    <property type="evidence" value="ECO:0007669"/>
    <property type="project" value="InterPro"/>
</dbReference>
<dbReference type="GO" id="GO:0061630">
    <property type="term" value="F:ubiquitin protein ligase activity"/>
    <property type="evidence" value="ECO:0007669"/>
    <property type="project" value="InterPro"/>
</dbReference>
<dbReference type="VEuPathDB" id="FungiDB:PSTT_04175"/>
<evidence type="ECO:0000313" key="5">
    <source>
        <dbReference type="Proteomes" id="UP000238274"/>
    </source>
</evidence>
<dbReference type="PROSITE" id="PS00028">
    <property type="entry name" value="ZINC_FINGER_C2H2_1"/>
    <property type="match status" value="1"/>
</dbReference>
<dbReference type="PANTHER" id="PTHR22938:SF0">
    <property type="entry name" value="E3 UBIQUITIN-PROTEIN LIGASE ZNF598"/>
    <property type="match status" value="1"/>
</dbReference>
<reference evidence="5" key="2">
    <citation type="journal article" date="2018" name="BMC Genomics">
        <title>Genomic insights into host adaptation between the wheat stripe rust pathogen (Puccinia striiformis f. sp. tritici) and the barley stripe rust pathogen (Puccinia striiformis f. sp. hordei).</title>
        <authorList>
            <person name="Xia C."/>
            <person name="Wang M."/>
            <person name="Yin C."/>
            <person name="Cornejo O.E."/>
            <person name="Hulbert S.H."/>
            <person name="Chen X."/>
        </authorList>
    </citation>
    <scope>NUCLEOTIDE SEQUENCE [LARGE SCALE GENOMIC DNA]</scope>
    <source>
        <strain evidence="5">93TX-2</strain>
    </source>
</reference>
<dbReference type="InterPro" id="IPR056437">
    <property type="entry name" value="Znf-C2H2_ZNF598/HEL2"/>
</dbReference>
<dbReference type="InterPro" id="IPR057634">
    <property type="entry name" value="PAH_ZNF598/HEL2"/>
</dbReference>
<feature type="region of interest" description="Disordered" evidence="2">
    <location>
        <begin position="701"/>
        <end position="754"/>
    </location>
</feature>
<accession>A0A2S4UHE5</accession>
<evidence type="ECO:0000259" key="3">
    <source>
        <dbReference type="PROSITE" id="PS50157"/>
    </source>
</evidence>
<keyword evidence="1" id="KW-0479">Metal-binding</keyword>
<dbReference type="SMART" id="SM00355">
    <property type="entry name" value="ZnF_C2H2"/>
    <property type="match status" value="4"/>
</dbReference>
<dbReference type="InterPro" id="IPR044288">
    <property type="entry name" value="ZNF598/HEL2"/>
</dbReference>
<feature type="compositionally biased region" description="Low complexity" evidence="2">
    <location>
        <begin position="649"/>
        <end position="666"/>
    </location>
</feature>
<feature type="region of interest" description="Disordered" evidence="2">
    <location>
        <begin position="417"/>
        <end position="444"/>
    </location>
</feature>
<dbReference type="PROSITE" id="PS50157">
    <property type="entry name" value="ZINC_FINGER_C2H2_2"/>
    <property type="match status" value="1"/>
</dbReference>
<dbReference type="OrthoDB" id="3838338at2759"/>
<feature type="region of interest" description="Disordered" evidence="2">
    <location>
        <begin position="597"/>
        <end position="687"/>
    </location>
</feature>
<sequence length="754" mass="83530">MSTAAQGRRGRKFGALLSTADGQPADDRSTTSAEKRPTSRQSSKSSRDPPPHQGQSKPKAKDSSSKEPSKQSTTSDTAGPTEDHALIVPVISVAIRMRALTRSVDCALCKTELNQVIFTSNPDSNFSSFDLSNMKFKDEHLSIYCESFEQLDELLGYLKFNCPHPDCTNVLNNWNDLKHHTRTVHHGLSLCDLCCSNKKVFAHEHTLFTAKGITVHMNQGSVGTGKGIRRSRLVINDTTTTDSLQEEDEDDGFKGHPRCGFCSVYYYDDDQLYQHCRDKHEQCFICVRNGVGRWQYYLDYKHLESHFRDDHYLCRQSTCIQSRFVVYETALELQTHQIEVHGAEMGMKAIKDARKLETNFVYSGAQDQQSSLTHTNRVSTSTTSTARDQRAGRGIAVMDIPPISGEGSTTLSNVNRIVPGLAPNTGRSNNSRPHKGKSKSPLAREIEEPNPESADLLVNLNLGGSSFFFKLISNVIRFFCNATYRNNEMGGADFLDTICNIFQHKSEVIGPILSNLLDLLDIEDARKGELLEKWLDLKLEQTQYPTLDTSSKVSQTTTDNYPHLIQSSSSPSGGHGLGSLQSSTWIRQQPTYQKLIHQRTNHPQQTREVPGLVPKKLKSGGQGKSTPWASSSSGSSTPVTRVKTNPIVTSNTNTRTNPSTTRPIPTKSASSIGNQSSHNPSHFPSLPTKQIANLKSTWKPTNHTLTRQDPGGAHWVTSTSSSSTNDTHSSANQTTTSNNNNKKSKKILLFTNTR</sequence>
<reference evidence="4 5" key="1">
    <citation type="submission" date="2017-12" db="EMBL/GenBank/DDBJ databases">
        <title>Gene loss provides genomic basis for host adaptation in cereal stripe rust fungi.</title>
        <authorList>
            <person name="Xia C."/>
        </authorList>
    </citation>
    <scope>NUCLEOTIDE SEQUENCE [LARGE SCALE GENOMIC DNA]</scope>
    <source>
        <strain evidence="4 5">93TX-2</strain>
    </source>
</reference>
<keyword evidence="1" id="KW-0862">Zinc</keyword>
<keyword evidence="1" id="KW-0863">Zinc-finger</keyword>
<dbReference type="GO" id="GO:0043022">
    <property type="term" value="F:ribosome binding"/>
    <property type="evidence" value="ECO:0007669"/>
    <property type="project" value="TreeGrafter"/>
</dbReference>
<evidence type="ECO:0000256" key="1">
    <source>
        <dbReference type="PROSITE-ProRule" id="PRU00042"/>
    </source>
</evidence>